<proteinExistence type="predicted"/>
<name>E8KKG7_9PAST</name>
<accession>E8KKG7</accession>
<feature type="signal peptide" evidence="1">
    <location>
        <begin position="1"/>
        <end position="24"/>
    </location>
</feature>
<evidence type="ECO:0000313" key="3">
    <source>
        <dbReference type="EMBL" id="EFX90628.1"/>
    </source>
</evidence>
<comment type="caution">
    <text evidence="3">The sequence shown here is derived from an EMBL/GenBank/DDBJ whole genome shotgun (WGS) entry which is preliminary data.</text>
</comment>
<dbReference type="PANTHER" id="PTHR30535:SF34">
    <property type="entry name" value="MOLYBDATE-BINDING PROTEIN MOLA"/>
    <property type="match status" value="1"/>
</dbReference>
<dbReference type="SUPFAM" id="SSF53807">
    <property type="entry name" value="Helical backbone' metal receptor"/>
    <property type="match status" value="1"/>
</dbReference>
<dbReference type="EMBL" id="AEVG01000150">
    <property type="protein sequence ID" value="EFX90628.1"/>
    <property type="molecule type" value="Genomic_DNA"/>
</dbReference>
<dbReference type="Gene3D" id="3.40.50.1980">
    <property type="entry name" value="Nitrogenase molybdenum iron protein domain"/>
    <property type="match status" value="1"/>
</dbReference>
<feature type="chain" id="PRO_5003226690" description="Fe/B12 periplasmic-binding domain-containing protein" evidence="1">
    <location>
        <begin position="25"/>
        <end position="210"/>
    </location>
</feature>
<dbReference type="PROSITE" id="PS50983">
    <property type="entry name" value="FE_B12_PBP"/>
    <property type="match status" value="1"/>
</dbReference>
<dbReference type="RefSeq" id="WP_005625122.1">
    <property type="nucleotide sequence ID" value="NZ_GL831081.1"/>
</dbReference>
<dbReference type="HOGENOM" id="CLU_038034_5_1_6"/>
<evidence type="ECO:0000313" key="4">
    <source>
        <dbReference type="Proteomes" id="UP000005467"/>
    </source>
</evidence>
<feature type="domain" description="Fe/B12 periplasmic-binding" evidence="2">
    <location>
        <begin position="1"/>
        <end position="181"/>
    </location>
</feature>
<evidence type="ECO:0000259" key="2">
    <source>
        <dbReference type="PROSITE" id="PS50983"/>
    </source>
</evidence>
<evidence type="ECO:0000256" key="1">
    <source>
        <dbReference type="SAM" id="SignalP"/>
    </source>
</evidence>
<keyword evidence="4" id="KW-1185">Reference proteome</keyword>
<protein>
    <recommendedName>
        <fullName evidence="2">Fe/B12 periplasmic-binding domain-containing protein</fullName>
    </recommendedName>
</protein>
<dbReference type="PANTHER" id="PTHR30535">
    <property type="entry name" value="VITAMIN B12-BINDING PROTEIN"/>
    <property type="match status" value="1"/>
</dbReference>
<dbReference type="AlphaFoldDB" id="E8KKG7"/>
<dbReference type="InterPro" id="IPR050902">
    <property type="entry name" value="ABC_Transporter_SBP"/>
</dbReference>
<organism evidence="3 4">
    <name type="scientific">Actinobacillus ureae ATCC 25976</name>
    <dbReference type="NCBI Taxonomy" id="887324"/>
    <lineage>
        <taxon>Bacteria</taxon>
        <taxon>Pseudomonadati</taxon>
        <taxon>Pseudomonadota</taxon>
        <taxon>Gammaproteobacteria</taxon>
        <taxon>Pasteurellales</taxon>
        <taxon>Pasteurellaceae</taxon>
        <taxon>Actinobacillus</taxon>
    </lineage>
</organism>
<keyword evidence="1" id="KW-0732">Signal</keyword>
<gene>
    <name evidence="3" type="ORF">HMPREF0027_2334</name>
</gene>
<dbReference type="Proteomes" id="UP000005467">
    <property type="component" value="Unassembled WGS sequence"/>
</dbReference>
<reference evidence="3 4" key="1">
    <citation type="submission" date="2011-01" db="EMBL/GenBank/DDBJ databases">
        <authorList>
            <person name="Muzny D."/>
            <person name="Qin X."/>
            <person name="Deng J."/>
            <person name="Jiang H."/>
            <person name="Liu Y."/>
            <person name="Qu J."/>
            <person name="Song X.-Z."/>
            <person name="Zhang L."/>
            <person name="Thornton R."/>
            <person name="Coyle M."/>
            <person name="Francisco L."/>
            <person name="Jackson L."/>
            <person name="Javaid M."/>
            <person name="Korchina V."/>
            <person name="Kovar C."/>
            <person name="Mata R."/>
            <person name="Mathew T."/>
            <person name="Ngo R."/>
            <person name="Nguyen L."/>
            <person name="Nguyen N."/>
            <person name="Okwuonu G."/>
            <person name="Ongeri F."/>
            <person name="Pham C."/>
            <person name="Simmons D."/>
            <person name="Wilczek-Boney K."/>
            <person name="Hale W."/>
            <person name="Jakkamsetti A."/>
            <person name="Pham P."/>
            <person name="Ruth R."/>
            <person name="San Lucas F."/>
            <person name="Warren J."/>
            <person name="Zhang J."/>
            <person name="Zhao Z."/>
            <person name="Zhou C."/>
            <person name="Zhu D."/>
            <person name="Lee S."/>
            <person name="Bess C."/>
            <person name="Blankenburg K."/>
            <person name="Forbes L."/>
            <person name="Fu Q."/>
            <person name="Gubbala S."/>
            <person name="Hirani K."/>
            <person name="Jayaseelan J.C."/>
            <person name="Lara F."/>
            <person name="Munidasa M."/>
            <person name="Palculict T."/>
            <person name="Patil S."/>
            <person name="Pu L.-L."/>
            <person name="Saada N."/>
            <person name="Tang L."/>
            <person name="Weissenberger G."/>
            <person name="Zhu Y."/>
            <person name="Hemphill L."/>
            <person name="Shang Y."/>
            <person name="Youmans B."/>
            <person name="Ayvaz T."/>
            <person name="Ross M."/>
            <person name="Santibanez J."/>
            <person name="Aqrawi P."/>
            <person name="Gross S."/>
            <person name="Joshi V."/>
            <person name="Fowler G."/>
            <person name="Nazareth L."/>
            <person name="Reid J."/>
            <person name="Worley K."/>
            <person name="Petrosino J."/>
            <person name="Highlander S."/>
            <person name="Gibbs R."/>
        </authorList>
    </citation>
    <scope>NUCLEOTIDE SEQUENCE [LARGE SCALE GENOMIC DNA]</scope>
    <source>
        <strain evidence="3 4">ATCC 25976</strain>
    </source>
</reference>
<dbReference type="Pfam" id="PF01497">
    <property type="entry name" value="Peripla_BP_2"/>
    <property type="match status" value="1"/>
</dbReference>
<dbReference type="InterPro" id="IPR002491">
    <property type="entry name" value="ABC_transptr_periplasmic_BD"/>
</dbReference>
<sequence length="210" mass="23468">MLRAIKLTAAALATLFTLSGLANAKPTEITDILERKVTVELPAKRVVLAFNYHSFTFGKSMWGAMIDLVGAENIAKNAVEFYSPINSELVVAAKPDVLIISGRETELKKNPEAMVAGFNIDKQEEQKRLAGFAKRPGWSELPAIKNQRLYGVYHANSRTLSDSASIQFVAKAIYPELFKDLDSTKTYQEFYRKNLPIVPQGTFYLYPESK</sequence>